<dbReference type="Pfam" id="PF08448">
    <property type="entry name" value="PAS_4"/>
    <property type="match status" value="1"/>
</dbReference>
<evidence type="ECO:0000313" key="15">
    <source>
        <dbReference type="Proteomes" id="UP001524587"/>
    </source>
</evidence>
<dbReference type="PANTHER" id="PTHR43065">
    <property type="entry name" value="SENSOR HISTIDINE KINASE"/>
    <property type="match status" value="1"/>
</dbReference>
<evidence type="ECO:0000256" key="6">
    <source>
        <dbReference type="ARBA" id="ARBA00022777"/>
    </source>
</evidence>
<dbReference type="Pfam" id="PF00072">
    <property type="entry name" value="Response_reg"/>
    <property type="match status" value="2"/>
</dbReference>
<dbReference type="InterPro" id="IPR036097">
    <property type="entry name" value="HisK_dim/P_sf"/>
</dbReference>
<dbReference type="CDD" id="cd18161">
    <property type="entry name" value="REC_hyHK_blue-like"/>
    <property type="match status" value="1"/>
</dbReference>
<organism evidence="14 15">
    <name type="scientific">Endosaccharibacter trunci</name>
    <dbReference type="NCBI Taxonomy" id="2812733"/>
    <lineage>
        <taxon>Bacteria</taxon>
        <taxon>Pseudomonadati</taxon>
        <taxon>Pseudomonadota</taxon>
        <taxon>Alphaproteobacteria</taxon>
        <taxon>Acetobacterales</taxon>
        <taxon>Acetobacteraceae</taxon>
        <taxon>Endosaccharibacter</taxon>
    </lineage>
</organism>
<evidence type="ECO:0000256" key="1">
    <source>
        <dbReference type="ARBA" id="ARBA00000085"/>
    </source>
</evidence>
<feature type="modified residue" description="4-aspartylphosphate" evidence="9">
    <location>
        <position position="691"/>
    </location>
</feature>
<dbReference type="InterPro" id="IPR029016">
    <property type="entry name" value="GAF-like_dom_sf"/>
</dbReference>
<keyword evidence="7" id="KW-0067">ATP-binding</keyword>
<dbReference type="SUPFAM" id="SSF47384">
    <property type="entry name" value="Homodimeric domain of signal transducing histidine kinase"/>
    <property type="match status" value="1"/>
</dbReference>
<evidence type="ECO:0000256" key="7">
    <source>
        <dbReference type="ARBA" id="ARBA00022840"/>
    </source>
</evidence>
<evidence type="ECO:0000256" key="2">
    <source>
        <dbReference type="ARBA" id="ARBA00012438"/>
    </source>
</evidence>
<evidence type="ECO:0000256" key="10">
    <source>
        <dbReference type="SAM" id="Coils"/>
    </source>
</evidence>
<evidence type="ECO:0000256" key="8">
    <source>
        <dbReference type="ARBA" id="ARBA00023012"/>
    </source>
</evidence>
<keyword evidence="8" id="KW-0902">Two-component regulatory system</keyword>
<dbReference type="SMART" id="SM00387">
    <property type="entry name" value="HATPase_c"/>
    <property type="match status" value="1"/>
</dbReference>
<keyword evidence="4" id="KW-0808">Transferase</keyword>
<reference evidence="14 15" key="1">
    <citation type="submission" date="2022-06" db="EMBL/GenBank/DDBJ databases">
        <title>Endosaccharibacter gen. nov., sp. nov., endophytic bacteria isolated from sugarcane.</title>
        <authorList>
            <person name="Pitiwittayakul N."/>
            <person name="Yukphan P."/>
            <person name="Charoenyingcharoen P."/>
            <person name="Tanasupawat S."/>
        </authorList>
    </citation>
    <scope>NUCLEOTIDE SEQUENCE [LARGE SCALE GENOMIC DNA]</scope>
    <source>
        <strain evidence="14 15">KSS8</strain>
    </source>
</reference>
<dbReference type="InterPro" id="IPR011006">
    <property type="entry name" value="CheY-like_superfamily"/>
</dbReference>
<keyword evidence="15" id="KW-1185">Reference proteome</keyword>
<dbReference type="SMART" id="SM00388">
    <property type="entry name" value="HisKA"/>
    <property type="match status" value="1"/>
</dbReference>
<dbReference type="Gene3D" id="3.30.450.40">
    <property type="match status" value="1"/>
</dbReference>
<evidence type="ECO:0000259" key="12">
    <source>
        <dbReference type="PROSITE" id="PS50109"/>
    </source>
</evidence>
<evidence type="ECO:0000256" key="5">
    <source>
        <dbReference type="ARBA" id="ARBA00022741"/>
    </source>
</evidence>
<dbReference type="InterPro" id="IPR003594">
    <property type="entry name" value="HATPase_dom"/>
</dbReference>
<gene>
    <name evidence="14" type="ORF">NFI95_14675</name>
</gene>
<feature type="modified residue" description="4-aspartylphosphate" evidence="9">
    <location>
        <position position="824"/>
    </location>
</feature>
<dbReference type="PANTHER" id="PTHR43065:SF46">
    <property type="entry name" value="C4-DICARBOXYLATE TRANSPORT SENSOR PROTEIN DCTB"/>
    <property type="match status" value="1"/>
</dbReference>
<sequence>MTVLPPSMPGTTVPLSDPSAAETSSHSAVPAAAAWSGTDFLTPDTECGRLLQAMNWRDSPLGPPEHWPEALKSTVGLLLTSRSQICLFWGDELIAFYNDAYRAAIGENHPSALGRPAREGWAALWESLEPLLRDVQRTGRTYDRQAMLFRQHRRGFLEDTFFDVSYNPVRTRDGRVEGVFCIVVDQTRRVLDERRLVILRDLSLRAGIETAADAARAFVSVLTEKRGPDVPYALVYLQNRQGRFRLEATHGGTPDPAVIDIPAEAEAAHDPRLLAIARVAATGAVETLQAGFLLDPPPIANRLTVILPLIAGHDVVGVLVMAKNRHIAVDADARRFSELVAGQLSALLSTARVLAEERHRAQALEQQVAAALAEREIAEARLRQAQKMEAIGKLTGGVAHDFNNLLQVIGGNLHLLSRDVAGMPRAERRIANALAGVARGAKLSSQLLAFSRRQPLEPKVVRVERLIAGMDDMFRRSLGEAIEIETRIGAGLWSTMIDPAQLENALLNLAINARDAMDGRGRLSIDASNAILDESYCQRHGDATPGQYVDVSVTDCGHGMSRDIIEQVFEPFFSTKPEGKGTGLGLSMVYGFVHQSGGHIRIDSAPGHGTTIHLFLPRTLEDEQPLLEPEHTPALAGGSETILVAEDNEGVRDTVVSMLVELGYRVLKAKDAASAMNVLESGVRIDLLFTDVVMPGEMRGPELAARARERIPGLAVLFTSGYTEDALLHGGRLDDGIDLLSKPYTTEALARKLRQVLNNRGQTTGEADPVRRRLRVLLVEDDVLIRDTSAELLISHGHVVAQASNAETAIDLLQRDRFDVLATDLGLPGIGGASLARAALETDPGIGLVFATGDTGFEAELTGPFADAILLGKPYDEPALLAAIRRAARPGR</sequence>
<keyword evidence="5" id="KW-0547">Nucleotide-binding</keyword>
<proteinExistence type="predicted"/>
<keyword evidence="6" id="KW-0418">Kinase</keyword>
<dbReference type="RefSeq" id="WP_422865170.1">
    <property type="nucleotide sequence ID" value="NZ_JAMSKV010000014.1"/>
</dbReference>
<dbReference type="InterPro" id="IPR003661">
    <property type="entry name" value="HisK_dim/P_dom"/>
</dbReference>
<feature type="region of interest" description="Disordered" evidence="11">
    <location>
        <begin position="1"/>
        <end position="27"/>
    </location>
</feature>
<dbReference type="Gene3D" id="3.30.450.20">
    <property type="entry name" value="PAS domain"/>
    <property type="match status" value="1"/>
</dbReference>
<evidence type="ECO:0000256" key="11">
    <source>
        <dbReference type="SAM" id="MobiDB-lite"/>
    </source>
</evidence>
<dbReference type="SUPFAM" id="SSF55785">
    <property type="entry name" value="PYP-like sensor domain (PAS domain)"/>
    <property type="match status" value="1"/>
</dbReference>
<dbReference type="SUPFAM" id="SSF55781">
    <property type="entry name" value="GAF domain-like"/>
    <property type="match status" value="1"/>
</dbReference>
<dbReference type="SUPFAM" id="SSF55874">
    <property type="entry name" value="ATPase domain of HSP90 chaperone/DNA topoisomerase II/histidine kinase"/>
    <property type="match status" value="1"/>
</dbReference>
<name>A0ABT1W9X3_9PROT</name>
<dbReference type="SUPFAM" id="SSF52172">
    <property type="entry name" value="CheY-like"/>
    <property type="match status" value="2"/>
</dbReference>
<dbReference type="InterPro" id="IPR005467">
    <property type="entry name" value="His_kinase_dom"/>
</dbReference>
<dbReference type="EC" id="2.7.13.3" evidence="2"/>
<dbReference type="PROSITE" id="PS50109">
    <property type="entry name" value="HIS_KIN"/>
    <property type="match status" value="1"/>
</dbReference>
<dbReference type="InterPro" id="IPR035965">
    <property type="entry name" value="PAS-like_dom_sf"/>
</dbReference>
<dbReference type="CDD" id="cd00082">
    <property type="entry name" value="HisKA"/>
    <property type="match status" value="1"/>
</dbReference>
<evidence type="ECO:0000259" key="13">
    <source>
        <dbReference type="PROSITE" id="PS50110"/>
    </source>
</evidence>
<dbReference type="Gene3D" id="1.10.287.130">
    <property type="match status" value="1"/>
</dbReference>
<dbReference type="InterPro" id="IPR036890">
    <property type="entry name" value="HATPase_C_sf"/>
</dbReference>
<feature type="domain" description="Response regulatory" evidence="13">
    <location>
        <begin position="641"/>
        <end position="757"/>
    </location>
</feature>
<feature type="domain" description="Response regulatory" evidence="13">
    <location>
        <begin position="775"/>
        <end position="888"/>
    </location>
</feature>
<dbReference type="SMART" id="SM00448">
    <property type="entry name" value="REC"/>
    <property type="match status" value="2"/>
</dbReference>
<feature type="coiled-coil region" evidence="10">
    <location>
        <begin position="354"/>
        <end position="388"/>
    </location>
</feature>
<evidence type="ECO:0000256" key="3">
    <source>
        <dbReference type="ARBA" id="ARBA00022553"/>
    </source>
</evidence>
<dbReference type="PROSITE" id="PS50110">
    <property type="entry name" value="RESPONSE_REGULATORY"/>
    <property type="match status" value="2"/>
</dbReference>
<feature type="domain" description="Histidine kinase" evidence="12">
    <location>
        <begin position="397"/>
        <end position="620"/>
    </location>
</feature>
<dbReference type="Proteomes" id="UP001524587">
    <property type="component" value="Unassembled WGS sequence"/>
</dbReference>
<comment type="caution">
    <text evidence="14">The sequence shown here is derived from an EMBL/GenBank/DDBJ whole genome shotgun (WGS) entry which is preliminary data.</text>
</comment>
<evidence type="ECO:0000256" key="9">
    <source>
        <dbReference type="PROSITE-ProRule" id="PRU00169"/>
    </source>
</evidence>
<dbReference type="InterPro" id="IPR013656">
    <property type="entry name" value="PAS_4"/>
</dbReference>
<evidence type="ECO:0000313" key="14">
    <source>
        <dbReference type="EMBL" id="MCQ8279687.1"/>
    </source>
</evidence>
<dbReference type="PRINTS" id="PR00344">
    <property type="entry name" value="BCTRLSENSOR"/>
</dbReference>
<dbReference type="EMBL" id="JAMSKV010000014">
    <property type="protein sequence ID" value="MCQ8279687.1"/>
    <property type="molecule type" value="Genomic_DNA"/>
</dbReference>
<protein>
    <recommendedName>
        <fullName evidence="2">histidine kinase</fullName>
        <ecNumber evidence="2">2.7.13.3</ecNumber>
    </recommendedName>
</protein>
<dbReference type="InterPro" id="IPR004358">
    <property type="entry name" value="Sig_transdc_His_kin-like_C"/>
</dbReference>
<keyword evidence="10" id="KW-0175">Coiled coil</keyword>
<keyword evidence="3 9" id="KW-0597">Phosphoprotein</keyword>
<comment type="catalytic activity">
    <reaction evidence="1">
        <text>ATP + protein L-histidine = ADP + protein N-phospho-L-histidine.</text>
        <dbReference type="EC" id="2.7.13.3"/>
    </reaction>
</comment>
<dbReference type="Gene3D" id="3.30.565.10">
    <property type="entry name" value="Histidine kinase-like ATPase, C-terminal domain"/>
    <property type="match status" value="1"/>
</dbReference>
<dbReference type="Pfam" id="PF02518">
    <property type="entry name" value="HATPase_c"/>
    <property type="match status" value="1"/>
</dbReference>
<dbReference type="InterPro" id="IPR001789">
    <property type="entry name" value="Sig_transdc_resp-reg_receiver"/>
</dbReference>
<evidence type="ECO:0000256" key="4">
    <source>
        <dbReference type="ARBA" id="ARBA00022679"/>
    </source>
</evidence>
<accession>A0ABT1W9X3</accession>
<dbReference type="Gene3D" id="3.40.50.2300">
    <property type="match status" value="2"/>
</dbReference>